<dbReference type="AlphaFoldDB" id="A0A1G2PC16"/>
<evidence type="ECO:0000313" key="3">
    <source>
        <dbReference type="Proteomes" id="UP000178869"/>
    </source>
</evidence>
<dbReference type="EMBL" id="MHSR01000025">
    <property type="protein sequence ID" value="OHA45887.1"/>
    <property type="molecule type" value="Genomic_DNA"/>
</dbReference>
<feature type="chain" id="PRO_5009583863" evidence="1">
    <location>
        <begin position="30"/>
        <end position="118"/>
    </location>
</feature>
<organism evidence="2 3">
    <name type="scientific">Candidatus Terrybacteria bacterium RIFCSPHIGHO2_01_FULL_43_35</name>
    <dbReference type="NCBI Taxonomy" id="1802361"/>
    <lineage>
        <taxon>Bacteria</taxon>
        <taxon>Candidatus Terryibacteriota</taxon>
    </lineage>
</organism>
<proteinExistence type="predicted"/>
<evidence type="ECO:0000313" key="2">
    <source>
        <dbReference type="EMBL" id="OHA45887.1"/>
    </source>
</evidence>
<protein>
    <submittedName>
        <fullName evidence="2">Uncharacterized protein</fullName>
    </submittedName>
</protein>
<gene>
    <name evidence="2" type="ORF">A2828_01285</name>
</gene>
<dbReference type="Proteomes" id="UP000178869">
    <property type="component" value="Unassembled WGS sequence"/>
</dbReference>
<name>A0A1G2PC16_9BACT</name>
<feature type="signal peptide" evidence="1">
    <location>
        <begin position="1"/>
        <end position="29"/>
    </location>
</feature>
<reference evidence="2 3" key="1">
    <citation type="journal article" date="2016" name="Nat. Commun.">
        <title>Thousands of microbial genomes shed light on interconnected biogeochemical processes in an aquifer system.</title>
        <authorList>
            <person name="Anantharaman K."/>
            <person name="Brown C.T."/>
            <person name="Hug L.A."/>
            <person name="Sharon I."/>
            <person name="Castelle C.J."/>
            <person name="Probst A.J."/>
            <person name="Thomas B.C."/>
            <person name="Singh A."/>
            <person name="Wilkins M.J."/>
            <person name="Karaoz U."/>
            <person name="Brodie E.L."/>
            <person name="Williams K.H."/>
            <person name="Hubbard S.S."/>
            <person name="Banfield J.F."/>
        </authorList>
    </citation>
    <scope>NUCLEOTIDE SEQUENCE [LARGE SCALE GENOMIC DNA]</scope>
</reference>
<keyword evidence="1" id="KW-0732">Signal</keyword>
<evidence type="ECO:0000256" key="1">
    <source>
        <dbReference type="SAM" id="SignalP"/>
    </source>
</evidence>
<accession>A0A1G2PC16</accession>
<comment type="caution">
    <text evidence="2">The sequence shown here is derived from an EMBL/GenBank/DDBJ whole genome shotgun (WGS) entry which is preliminary data.</text>
</comment>
<sequence length="118" mass="12818">MIKYTSFKKYTFLIVAIVFSVFIFKFSHAADVESQSDGPGINVSVNGNNISVSGSSDSFLKLGSKFLPSLKDLGLSNIPSATIEKISNVAFKIFTILLTAFKEVVLIILQAIQPVNKV</sequence>